<keyword evidence="4" id="KW-1185">Reference proteome</keyword>
<dbReference type="NCBIfam" id="TIGR02870">
    <property type="entry name" value="spore_II_D"/>
    <property type="match status" value="1"/>
</dbReference>
<comment type="caution">
    <text evidence="3">The sequence shown here is derived from an EMBL/GenBank/DDBJ whole genome shotgun (WGS) entry which is preliminary data.</text>
</comment>
<evidence type="ECO:0000313" key="3">
    <source>
        <dbReference type="EMBL" id="MET3575447.1"/>
    </source>
</evidence>
<dbReference type="EMBL" id="JBEPLW010000007">
    <property type="protein sequence ID" value="MET3575447.1"/>
    <property type="molecule type" value="Genomic_DNA"/>
</dbReference>
<dbReference type="InterPro" id="IPR014225">
    <property type="entry name" value="Spore_II_D_firmicutes"/>
</dbReference>
<dbReference type="Pfam" id="PF08486">
    <property type="entry name" value="SpoIID"/>
    <property type="match status" value="1"/>
</dbReference>
<dbReference type="Proteomes" id="UP001549099">
    <property type="component" value="Unassembled WGS sequence"/>
</dbReference>
<organism evidence="3 4">
    <name type="scientific">Bhargavaea ullalensis</name>
    <dbReference type="NCBI Taxonomy" id="1265685"/>
    <lineage>
        <taxon>Bacteria</taxon>
        <taxon>Bacillati</taxon>
        <taxon>Bacillota</taxon>
        <taxon>Bacilli</taxon>
        <taxon>Bacillales</taxon>
        <taxon>Caryophanaceae</taxon>
        <taxon>Bhargavaea</taxon>
    </lineage>
</organism>
<evidence type="ECO:0000259" key="2">
    <source>
        <dbReference type="Pfam" id="PF08486"/>
    </source>
</evidence>
<dbReference type="InterPro" id="IPR051922">
    <property type="entry name" value="Bact_Sporulation_Assoc"/>
</dbReference>
<accession>A0ABV2GB41</accession>
<dbReference type="NCBIfam" id="TIGR02669">
    <property type="entry name" value="SpoIID_LytB"/>
    <property type="match status" value="1"/>
</dbReference>
<evidence type="ECO:0000313" key="4">
    <source>
        <dbReference type="Proteomes" id="UP001549099"/>
    </source>
</evidence>
<dbReference type="InterPro" id="IPR013693">
    <property type="entry name" value="SpoIID/LytB_N"/>
</dbReference>
<gene>
    <name evidence="3" type="ORF">ABID49_001352</name>
</gene>
<protein>
    <submittedName>
        <fullName evidence="3">Stage II sporulation protein D</fullName>
    </submittedName>
</protein>
<evidence type="ECO:0000256" key="1">
    <source>
        <dbReference type="SAM" id="MobiDB-lite"/>
    </source>
</evidence>
<sequence>MNKLWGVLIVALLFFIPILLMGSWEETADKPDAPEQTAGSGTEDPAAEEGAVCEAVLQVEGEPQPVPLEEYVVGVVAGEMPVNFHEEALKAQAVAARTYALRLAGSSQGAIKTSTAHQVYKTESERRKLWDKSFAENERKVRRAVEETAGRVLIHEGELISAMFFSTSNGRTETAKNYGGNDIPYLQSVESIGEEAVAPAFEDSVTVTLQAWNKALGSEWTADRFRTLKLKRNETGRVQSAVADNFEMSGRDVREKLGLRSTDFDIAFDPDLKVVHVFTKGFGHGVGMSQYGAEAYAKAGWEADKILSHYYSGTEIKKLNPDDPACLKLP</sequence>
<proteinExistence type="predicted"/>
<feature type="domain" description="Sporulation stage II protein D amidase enhancer LytB N-terminal" evidence="2">
    <location>
        <begin position="65"/>
        <end position="155"/>
    </location>
</feature>
<dbReference type="InterPro" id="IPR013486">
    <property type="entry name" value="SpoIID/LytB"/>
</dbReference>
<name>A0ABV2GB41_9BACL</name>
<dbReference type="PANTHER" id="PTHR30032">
    <property type="entry name" value="N-ACETYLMURAMOYL-L-ALANINE AMIDASE-RELATED"/>
    <property type="match status" value="1"/>
</dbReference>
<feature type="region of interest" description="Disordered" evidence="1">
    <location>
        <begin position="29"/>
        <end position="49"/>
    </location>
</feature>
<reference evidence="3 4" key="1">
    <citation type="submission" date="2024-06" db="EMBL/GenBank/DDBJ databases">
        <title>Genomic Encyclopedia of Type Strains, Phase IV (KMG-IV): sequencing the most valuable type-strain genomes for metagenomic binning, comparative biology and taxonomic classification.</title>
        <authorList>
            <person name="Goeker M."/>
        </authorList>
    </citation>
    <scope>NUCLEOTIDE SEQUENCE [LARGE SCALE GENOMIC DNA]</scope>
    <source>
        <strain evidence="3 4">DSM 26128</strain>
    </source>
</reference>
<dbReference type="PANTHER" id="PTHR30032:SF4">
    <property type="entry name" value="AMIDASE ENHANCER"/>
    <property type="match status" value="1"/>
</dbReference>